<keyword evidence="5" id="KW-1185">Reference proteome</keyword>
<name>A0ABW6FIG2_9ACTN</name>
<dbReference type="Pfam" id="PF01471">
    <property type="entry name" value="PG_binding_1"/>
    <property type="match status" value="1"/>
</dbReference>
<reference evidence="4 5" key="1">
    <citation type="submission" date="2024-09" db="EMBL/GenBank/DDBJ databases">
        <title>The Natural Products Discovery Center: Release of the First 8490 Sequenced Strains for Exploring Actinobacteria Biosynthetic Diversity.</title>
        <authorList>
            <person name="Kalkreuter E."/>
            <person name="Kautsar S.A."/>
            <person name="Yang D."/>
            <person name="Bader C.D."/>
            <person name="Teijaro C.N."/>
            <person name="Fluegel L."/>
            <person name="Davis C.M."/>
            <person name="Simpson J.R."/>
            <person name="Lauterbach L."/>
            <person name="Steele A.D."/>
            <person name="Gui C."/>
            <person name="Meng S."/>
            <person name="Li G."/>
            <person name="Viehrig K."/>
            <person name="Ye F."/>
            <person name="Su P."/>
            <person name="Kiefer A.F."/>
            <person name="Nichols A."/>
            <person name="Cepeda A.J."/>
            <person name="Yan W."/>
            <person name="Fan B."/>
            <person name="Jiang Y."/>
            <person name="Adhikari A."/>
            <person name="Zheng C.-J."/>
            <person name="Schuster L."/>
            <person name="Cowan T.M."/>
            <person name="Smanski M.J."/>
            <person name="Chevrette M.G."/>
            <person name="De Carvalho L.P.S."/>
            <person name="Shen B."/>
        </authorList>
    </citation>
    <scope>NUCLEOTIDE SEQUENCE [LARGE SCALE GENOMIC DNA]</scope>
    <source>
        <strain evidence="4 5">NPDC058348</strain>
    </source>
</reference>
<feature type="domain" description="Peptidoglycan binding-like" evidence="3">
    <location>
        <begin position="156"/>
        <end position="202"/>
    </location>
</feature>
<protein>
    <submittedName>
        <fullName evidence="4">Peptidoglycan-binding protein</fullName>
    </submittedName>
</protein>
<evidence type="ECO:0000256" key="1">
    <source>
        <dbReference type="SAM" id="MobiDB-lite"/>
    </source>
</evidence>
<evidence type="ECO:0000259" key="3">
    <source>
        <dbReference type="Pfam" id="PF01471"/>
    </source>
</evidence>
<proteinExistence type="predicted"/>
<keyword evidence="2" id="KW-1133">Transmembrane helix</keyword>
<organism evidence="4 5">
    <name type="scientific">Streptomyces albidochromogenes</name>
    <dbReference type="NCBI Taxonomy" id="329524"/>
    <lineage>
        <taxon>Bacteria</taxon>
        <taxon>Bacillati</taxon>
        <taxon>Actinomycetota</taxon>
        <taxon>Actinomycetes</taxon>
        <taxon>Kitasatosporales</taxon>
        <taxon>Streptomycetaceae</taxon>
        <taxon>Streptomyces</taxon>
    </lineage>
</organism>
<dbReference type="RefSeq" id="WP_386711839.1">
    <property type="nucleotide sequence ID" value="NZ_JBHXIJ010000052.1"/>
</dbReference>
<dbReference type="InterPro" id="IPR002477">
    <property type="entry name" value="Peptidoglycan-bd-like"/>
</dbReference>
<evidence type="ECO:0000256" key="2">
    <source>
        <dbReference type="SAM" id="Phobius"/>
    </source>
</evidence>
<dbReference type="PANTHER" id="PTHR30469">
    <property type="entry name" value="MULTIDRUG RESISTANCE PROTEIN MDTA"/>
    <property type="match status" value="1"/>
</dbReference>
<keyword evidence="2" id="KW-0472">Membrane</keyword>
<dbReference type="Gene3D" id="1.10.101.10">
    <property type="entry name" value="PGBD-like superfamily/PGBD"/>
    <property type="match status" value="1"/>
</dbReference>
<dbReference type="SUPFAM" id="SSF47090">
    <property type="entry name" value="PGBD-like"/>
    <property type="match status" value="1"/>
</dbReference>
<dbReference type="InterPro" id="IPR036366">
    <property type="entry name" value="PGBDSf"/>
</dbReference>
<dbReference type="InterPro" id="IPR036365">
    <property type="entry name" value="PGBD-like_sf"/>
</dbReference>
<dbReference type="Proteomes" id="UP001598448">
    <property type="component" value="Unassembled WGS sequence"/>
</dbReference>
<gene>
    <name evidence="4" type="ORF">ACFWJN_10400</name>
</gene>
<accession>A0ABW6FIG2</accession>
<dbReference type="EMBL" id="JBHXIJ010000052">
    <property type="protein sequence ID" value="MFD5099367.1"/>
    <property type="molecule type" value="Genomic_DNA"/>
</dbReference>
<comment type="caution">
    <text evidence="4">The sequence shown here is derived from an EMBL/GenBank/DDBJ whole genome shotgun (WGS) entry which is preliminary data.</text>
</comment>
<dbReference type="Gene3D" id="2.40.420.20">
    <property type="match status" value="1"/>
</dbReference>
<evidence type="ECO:0000313" key="4">
    <source>
        <dbReference type="EMBL" id="MFD5099367.1"/>
    </source>
</evidence>
<feature type="transmembrane region" description="Helical" evidence="2">
    <location>
        <begin position="39"/>
        <end position="60"/>
    </location>
</feature>
<feature type="region of interest" description="Disordered" evidence="1">
    <location>
        <begin position="1"/>
        <end position="37"/>
    </location>
</feature>
<evidence type="ECO:0000313" key="5">
    <source>
        <dbReference type="Proteomes" id="UP001598448"/>
    </source>
</evidence>
<sequence length="383" mass="40244">MTGHGPDTAVSPLLSVDDHDDPPREPAGRKQPSSGRRRAALFAVAAGAVSATALAGMTYVRDTAPPEPAAQERLPPGTERITRGNLVTEVVTPGALTYSGARAVNNHLTGIVTWVPTENTVVTQGKRLYAVNNVPVFLMRGSLPAWREFKPGMPDGTDVRMLEQNLAELGHTGFTVDDEFSEKTEAAVKRWQKNTGLAANGKIELGRVVFAPGSVRIAGVKVRSGDSVAPAQDVLQVTGFQHSVSAEVPAKEQDLAVKGAHVDIEFPDGERSKGTVASVGAEKTKEDGTKVVPITVRPESSRKLDMLQSAEIVVVLKRTEATDVLSVPVTALLPAEGGGYAVQLVKNGKVFGVKVKTGAFADGRAEISGAGLSEGQLVGVPKL</sequence>
<keyword evidence="2" id="KW-0812">Transmembrane</keyword>